<protein>
    <submittedName>
        <fullName evidence="4">Glycosyltransferase family 8 protein</fullName>
    </submittedName>
</protein>
<dbReference type="Pfam" id="PF01501">
    <property type="entry name" value="Glyco_transf_8"/>
    <property type="match status" value="1"/>
</dbReference>
<dbReference type="PANTHER" id="PTHR13778:SF47">
    <property type="entry name" value="LIPOPOLYSACCHARIDE 1,3-GALACTOSYLTRANSFERASE"/>
    <property type="match status" value="1"/>
</dbReference>
<sequence>MTYNIVFTIDKNYVQHLAVTLISLLENNQDVQFTFFVIHKNLPDNEFKTLETITQKYGCNLKSIVIDNKIFKDLVITYHFNEVVYYRLLIPELLDLEIDKVLYLDVDIVVNGDIRDLFSYDLGTYPLASVEAVGFNRHIELKMSHTSKYFCSGVMLLNLNIWRERKLSYKVVRFIEENPGIIKMMDQDGMNAVFDGYWLPLHPKYGQQTSFYQNEKKEVLKHFEEEDFLEAIKKPAIIHYTGSSKPWHFRNTHPYKYLYWKYLKMTPYKRYFAEDFTLLNLLKWMIPISIKKFIKSRITLV</sequence>
<evidence type="ECO:0000256" key="2">
    <source>
        <dbReference type="ARBA" id="ARBA00022679"/>
    </source>
</evidence>
<keyword evidence="3" id="KW-0479">Metal-binding</keyword>
<name>A0ABT7R038_9BACT</name>
<dbReference type="SUPFAM" id="SSF53448">
    <property type="entry name" value="Nucleotide-diphospho-sugar transferases"/>
    <property type="match status" value="1"/>
</dbReference>
<comment type="caution">
    <text evidence="4">The sequence shown here is derived from an EMBL/GenBank/DDBJ whole genome shotgun (WGS) entry which is preliminary data.</text>
</comment>
<dbReference type="InterPro" id="IPR029044">
    <property type="entry name" value="Nucleotide-diphossugar_trans"/>
</dbReference>
<keyword evidence="5" id="KW-1185">Reference proteome</keyword>
<evidence type="ECO:0000256" key="1">
    <source>
        <dbReference type="ARBA" id="ARBA00022676"/>
    </source>
</evidence>
<organism evidence="4 5">
    <name type="scientific">Sulfurovum zhangzhouensis</name>
    <dbReference type="NCBI Taxonomy" id="3019067"/>
    <lineage>
        <taxon>Bacteria</taxon>
        <taxon>Pseudomonadati</taxon>
        <taxon>Campylobacterota</taxon>
        <taxon>Epsilonproteobacteria</taxon>
        <taxon>Campylobacterales</taxon>
        <taxon>Sulfurovaceae</taxon>
        <taxon>Sulfurovum</taxon>
    </lineage>
</organism>
<gene>
    <name evidence="4" type="ORF">PGH07_09475</name>
</gene>
<dbReference type="Proteomes" id="UP001169069">
    <property type="component" value="Unassembled WGS sequence"/>
</dbReference>
<evidence type="ECO:0000256" key="3">
    <source>
        <dbReference type="ARBA" id="ARBA00022723"/>
    </source>
</evidence>
<evidence type="ECO:0000313" key="4">
    <source>
        <dbReference type="EMBL" id="MDM5272408.1"/>
    </source>
</evidence>
<keyword evidence="2" id="KW-0808">Transferase</keyword>
<dbReference type="CDD" id="cd04194">
    <property type="entry name" value="GT8_A4GalT_like"/>
    <property type="match status" value="1"/>
</dbReference>
<dbReference type="RefSeq" id="WP_289414209.1">
    <property type="nucleotide sequence ID" value="NZ_JAQIBD010000003.1"/>
</dbReference>
<keyword evidence="1" id="KW-0328">Glycosyltransferase</keyword>
<dbReference type="PANTHER" id="PTHR13778">
    <property type="entry name" value="GLYCOSYLTRANSFERASE 8 DOMAIN-CONTAINING PROTEIN"/>
    <property type="match status" value="1"/>
</dbReference>
<proteinExistence type="predicted"/>
<dbReference type="InterPro" id="IPR050748">
    <property type="entry name" value="Glycosyltrans_8_dom-fam"/>
</dbReference>
<reference evidence="4" key="1">
    <citation type="submission" date="2023-01" db="EMBL/GenBank/DDBJ databases">
        <title>Sulfurovum sp. zt1-1 genome assembly.</title>
        <authorList>
            <person name="Wang J."/>
        </authorList>
    </citation>
    <scope>NUCLEOTIDE SEQUENCE</scope>
    <source>
        <strain evidence="4">Zt1-1</strain>
    </source>
</reference>
<dbReference type="InterPro" id="IPR002495">
    <property type="entry name" value="Glyco_trans_8"/>
</dbReference>
<evidence type="ECO:0000313" key="5">
    <source>
        <dbReference type="Proteomes" id="UP001169069"/>
    </source>
</evidence>
<dbReference type="EMBL" id="JAQIBD010000003">
    <property type="protein sequence ID" value="MDM5272408.1"/>
    <property type="molecule type" value="Genomic_DNA"/>
</dbReference>
<accession>A0ABT7R038</accession>
<dbReference type="Gene3D" id="3.90.550.10">
    <property type="entry name" value="Spore Coat Polysaccharide Biosynthesis Protein SpsA, Chain A"/>
    <property type="match status" value="1"/>
</dbReference>